<keyword evidence="5 8" id="KW-0064">Aspartyl protease</keyword>
<evidence type="ECO:0000256" key="5">
    <source>
        <dbReference type="ARBA" id="ARBA00022750"/>
    </source>
</evidence>
<feature type="active site" evidence="7">
    <location>
        <position position="277"/>
    </location>
</feature>
<evidence type="ECO:0000256" key="8">
    <source>
        <dbReference type="RuleBase" id="RU000454"/>
    </source>
</evidence>
<keyword evidence="12" id="KW-1185">Reference proteome</keyword>
<dbReference type="Gene3D" id="2.40.70.10">
    <property type="entry name" value="Acid Proteases"/>
    <property type="match status" value="2"/>
</dbReference>
<dbReference type="PROSITE" id="PS00141">
    <property type="entry name" value="ASP_PROTEASE"/>
    <property type="match status" value="2"/>
</dbReference>
<dbReference type="GO" id="GO:0004190">
    <property type="term" value="F:aspartic-type endopeptidase activity"/>
    <property type="evidence" value="ECO:0007669"/>
    <property type="project" value="UniProtKB-KW"/>
</dbReference>
<accession>A0A178DBH9</accession>
<feature type="signal peptide" evidence="9">
    <location>
        <begin position="1"/>
        <end position="18"/>
    </location>
</feature>
<dbReference type="PRINTS" id="PR00792">
    <property type="entry name" value="PEPSIN"/>
</dbReference>
<dbReference type="PROSITE" id="PS51767">
    <property type="entry name" value="PEPTIDASE_A1"/>
    <property type="match status" value="1"/>
</dbReference>
<evidence type="ECO:0000256" key="9">
    <source>
        <dbReference type="SAM" id="SignalP"/>
    </source>
</evidence>
<dbReference type="GeneID" id="34585667"/>
<dbReference type="OrthoDB" id="771136at2759"/>
<dbReference type="InterPro" id="IPR033121">
    <property type="entry name" value="PEPTIDASE_A1"/>
</dbReference>
<keyword evidence="4 9" id="KW-0732">Signal</keyword>
<dbReference type="RefSeq" id="XP_022503605.1">
    <property type="nucleotide sequence ID" value="XM_022640548.1"/>
</dbReference>
<dbReference type="GO" id="GO:0006508">
    <property type="term" value="P:proteolysis"/>
    <property type="evidence" value="ECO:0007669"/>
    <property type="project" value="UniProtKB-KW"/>
</dbReference>
<dbReference type="InterPro" id="IPR021109">
    <property type="entry name" value="Peptidase_aspartic_dom_sf"/>
</dbReference>
<comment type="subcellular location">
    <subcellularLocation>
        <location evidence="1">Cell membrane</location>
        <topology evidence="1">Lipid-anchor</topology>
        <topology evidence="1">GPI-anchor</topology>
    </subcellularLocation>
</comment>
<dbReference type="AlphaFoldDB" id="A0A178DBH9"/>
<comment type="caution">
    <text evidence="11">The sequence shown here is derived from an EMBL/GenBank/DDBJ whole genome shotgun (WGS) entry which is preliminary data.</text>
</comment>
<dbReference type="Pfam" id="PF00026">
    <property type="entry name" value="Asp"/>
    <property type="match status" value="1"/>
</dbReference>
<reference evidence="11 12" key="1">
    <citation type="submission" date="2016-03" db="EMBL/GenBank/DDBJ databases">
        <title>The draft genome sequence of Fonsecaea nubica causative agent of cutaneous subcutaneous infection in human host.</title>
        <authorList>
            <person name="Costa F."/>
            <person name="Sybren D.H."/>
            <person name="Raittz R.T."/>
            <person name="Weiss V.A."/>
            <person name="Leao A.C."/>
            <person name="Gomes R."/>
            <person name="De Souza E.M."/>
            <person name="Pedrosa F.O."/>
            <person name="Steffens M.B."/>
            <person name="Bombassaro A."/>
            <person name="Tadra-Sfeir M.Z."/>
            <person name="Moreno L.F."/>
            <person name="Najafzadeh M.J."/>
            <person name="Felipe M.S."/>
            <person name="Teixeira M."/>
            <person name="Sun J."/>
            <person name="Xi L."/>
            <person name="Castro M.A."/>
            <person name="Vicente V.A."/>
        </authorList>
    </citation>
    <scope>NUCLEOTIDE SEQUENCE [LARGE SCALE GENOMIC DNA]</scope>
    <source>
        <strain evidence="11 12">CBS 269.64</strain>
    </source>
</reference>
<name>A0A178DBH9_9EURO</name>
<evidence type="ECO:0000256" key="3">
    <source>
        <dbReference type="ARBA" id="ARBA00022670"/>
    </source>
</evidence>
<evidence type="ECO:0000259" key="10">
    <source>
        <dbReference type="PROSITE" id="PS51767"/>
    </source>
</evidence>
<protein>
    <recommendedName>
        <fullName evidence="10">Peptidase A1 domain-containing protein</fullName>
    </recommendedName>
</protein>
<dbReference type="GO" id="GO:0005886">
    <property type="term" value="C:plasma membrane"/>
    <property type="evidence" value="ECO:0007669"/>
    <property type="project" value="UniProtKB-SubCell"/>
</dbReference>
<evidence type="ECO:0000256" key="7">
    <source>
        <dbReference type="PIRSR" id="PIRSR601461-1"/>
    </source>
</evidence>
<comment type="similarity">
    <text evidence="2 8">Belongs to the peptidase A1 family.</text>
</comment>
<dbReference type="PANTHER" id="PTHR47966:SF65">
    <property type="entry name" value="ASPARTIC-TYPE ENDOPEPTIDASE"/>
    <property type="match status" value="1"/>
</dbReference>
<evidence type="ECO:0000256" key="4">
    <source>
        <dbReference type="ARBA" id="ARBA00022729"/>
    </source>
</evidence>
<dbReference type="SUPFAM" id="SSF50630">
    <property type="entry name" value="Acid proteases"/>
    <property type="match status" value="1"/>
</dbReference>
<organism evidence="11 12">
    <name type="scientific">Fonsecaea nubica</name>
    <dbReference type="NCBI Taxonomy" id="856822"/>
    <lineage>
        <taxon>Eukaryota</taxon>
        <taxon>Fungi</taxon>
        <taxon>Dikarya</taxon>
        <taxon>Ascomycota</taxon>
        <taxon>Pezizomycotina</taxon>
        <taxon>Eurotiomycetes</taxon>
        <taxon>Chaetothyriomycetidae</taxon>
        <taxon>Chaetothyriales</taxon>
        <taxon>Herpotrichiellaceae</taxon>
        <taxon>Fonsecaea</taxon>
    </lineage>
</organism>
<feature type="domain" description="Peptidase A1" evidence="10">
    <location>
        <begin position="60"/>
        <end position="396"/>
    </location>
</feature>
<feature type="chain" id="PRO_5008084151" description="Peptidase A1 domain-containing protein" evidence="9">
    <location>
        <begin position="19"/>
        <end position="509"/>
    </location>
</feature>
<dbReference type="InterPro" id="IPR033876">
    <property type="entry name" value="SAP-like"/>
</dbReference>
<proteinExistence type="inferred from homology"/>
<evidence type="ECO:0000313" key="12">
    <source>
        <dbReference type="Proteomes" id="UP000185904"/>
    </source>
</evidence>
<evidence type="ECO:0000256" key="1">
    <source>
        <dbReference type="ARBA" id="ARBA00004609"/>
    </source>
</evidence>
<dbReference type="InterPro" id="IPR001461">
    <property type="entry name" value="Aspartic_peptidase_A1"/>
</dbReference>
<dbReference type="EMBL" id="LVCJ01000009">
    <property type="protein sequence ID" value="OAL38593.1"/>
    <property type="molecule type" value="Genomic_DNA"/>
</dbReference>
<dbReference type="PANTHER" id="PTHR47966">
    <property type="entry name" value="BETA-SITE APP-CLEAVING ENZYME, ISOFORM A-RELATED"/>
    <property type="match status" value="1"/>
</dbReference>
<gene>
    <name evidence="11" type="ORF">AYO20_02243</name>
</gene>
<feature type="active site" evidence="7">
    <location>
        <position position="78"/>
    </location>
</feature>
<evidence type="ECO:0000256" key="2">
    <source>
        <dbReference type="ARBA" id="ARBA00007447"/>
    </source>
</evidence>
<evidence type="ECO:0000313" key="11">
    <source>
        <dbReference type="EMBL" id="OAL38593.1"/>
    </source>
</evidence>
<dbReference type="InterPro" id="IPR001969">
    <property type="entry name" value="Aspartic_peptidase_AS"/>
</dbReference>
<dbReference type="CDD" id="cd05474">
    <property type="entry name" value="SAP_like"/>
    <property type="match status" value="1"/>
</dbReference>
<dbReference type="Proteomes" id="UP000185904">
    <property type="component" value="Unassembled WGS sequence"/>
</dbReference>
<sequence>MYLLAGTAIAALATSCAASPGYLKLGLQRRAPPEGRLIRRQNSGGSVDALVTQNTNKAEYLVNITVGTPPQDLSVTLDTGSSDLWIPASSAKLCQQGKCDLGAFDPSKSSTYNVIEEGGFNITYVQVGDTDAGDWSSDTITVGGSPSIKDQQLGVATALFDQHGVMGIGFDTIEASNDSPNGVYPSVLDNLKSTGIIDRKAFSLYLNDLEATKGAVIFGGIDTTKYSGDLVALPLQPGPDGSVSEYFVTLTSVSFSDSAGQTTQLSPEGYAQAALLDSGTTNTLLTNDVLGPLALGLGAVVDPSGEAYLVPCSLSSANGTIDYSFGGEDGITIQVPVSQVVGGQVYTSSEFDDPSGGCVLAFGSTAEGGGASIFGDSFLRSAYAVFDIDNQIAALAQAVENEESTSSIVVFPTGTTIPSATVTATATGTQLTELVSETDIPTASVQSSTLVPGTPTFSLEAASSTATTTGGSSSSSSSSSAAANNAVNAAIPTAALLGLGLAAAGMVGL</sequence>
<evidence type="ECO:0000256" key="6">
    <source>
        <dbReference type="ARBA" id="ARBA00022801"/>
    </source>
</evidence>
<keyword evidence="6 8" id="KW-0378">Hydrolase</keyword>
<keyword evidence="3 8" id="KW-0645">Protease</keyword>